<accession>A0A8H3Q4K0</accession>
<organism evidence="2 3">
    <name type="scientific">Gibberella zeae</name>
    <name type="common">Wheat head blight fungus</name>
    <name type="synonym">Fusarium graminearum</name>
    <dbReference type="NCBI Taxonomy" id="5518"/>
    <lineage>
        <taxon>Eukaryota</taxon>
        <taxon>Fungi</taxon>
        <taxon>Dikarya</taxon>
        <taxon>Ascomycota</taxon>
        <taxon>Pezizomycotina</taxon>
        <taxon>Sordariomycetes</taxon>
        <taxon>Hypocreomycetidae</taxon>
        <taxon>Hypocreales</taxon>
        <taxon>Nectriaceae</taxon>
        <taxon>Fusarium</taxon>
    </lineage>
</organism>
<evidence type="ECO:0000313" key="3">
    <source>
        <dbReference type="Proteomes" id="UP000746612"/>
    </source>
</evidence>
<feature type="region of interest" description="Disordered" evidence="1">
    <location>
        <begin position="280"/>
        <end position="305"/>
    </location>
</feature>
<proteinExistence type="predicted"/>
<sequence length="370" mass="41831">MNPSSQHIVRAHFIEPAPLFSFTDLESRRTYAQQIETYIQTLFDDFRPRTEHIAAILLVNIRNLAPNGNLAPIKWGFDNHRTLKGTLNCIDAFTKHYVLHLNPNNSNDSAWAHAVPETLDLRPDHSGDIDDDYLDALTDPDLRDYPEDIDEEDKCRKRDGDVCVVTGKANPKIFWFSPSTLNNTVRNNDMTGNLAGPGGMITGAPFLVIRMPNPFCNKRKLGGSHKAWNMLCVDPALYKPLTSGLCAFKHHEDMPRLKGRFGQTFDMETDWQPLMDELQASQDKSYPPPSSFEKQPITTSGEPLRSGHVTYVTVPEQDVRHLKSAVKVHWACSMFTSLCGASGRPYLLSGKEFGNDVFQWVQDQARQEEE</sequence>
<protein>
    <submittedName>
        <fullName evidence="2">Uncharacterized protein</fullName>
    </submittedName>
</protein>
<dbReference type="Proteomes" id="UP000746612">
    <property type="component" value="Unassembled WGS sequence"/>
</dbReference>
<dbReference type="EMBL" id="CAJPIJ010000146">
    <property type="protein sequence ID" value="CAG1989792.1"/>
    <property type="molecule type" value="Genomic_DNA"/>
</dbReference>
<gene>
    <name evidence="2" type="ORF">MDCFG202_LOCUS307282</name>
</gene>
<name>A0A8H3Q4K0_GIBZA</name>
<reference evidence="2" key="1">
    <citation type="submission" date="2021-03" db="EMBL/GenBank/DDBJ databases">
        <authorList>
            <person name="Alouane T."/>
            <person name="Langin T."/>
            <person name="Bonhomme L."/>
        </authorList>
    </citation>
    <scope>NUCLEOTIDE SEQUENCE</scope>
    <source>
        <strain evidence="2">MDC_Fg202</strain>
    </source>
</reference>
<feature type="compositionally biased region" description="Polar residues" evidence="1">
    <location>
        <begin position="292"/>
        <end position="301"/>
    </location>
</feature>
<comment type="caution">
    <text evidence="2">The sequence shown here is derived from an EMBL/GenBank/DDBJ whole genome shotgun (WGS) entry which is preliminary data.</text>
</comment>
<evidence type="ECO:0000256" key="1">
    <source>
        <dbReference type="SAM" id="MobiDB-lite"/>
    </source>
</evidence>
<dbReference type="AlphaFoldDB" id="A0A8H3Q4K0"/>
<evidence type="ECO:0000313" key="2">
    <source>
        <dbReference type="EMBL" id="CAG1989792.1"/>
    </source>
</evidence>